<dbReference type="InParanoid" id="A0A2J6TNW2"/>
<accession>A0A2J6TNW2</accession>
<dbReference type="GeneID" id="36579106"/>
<dbReference type="EMBL" id="KZ613747">
    <property type="protein sequence ID" value="PMD64699.1"/>
    <property type="molecule type" value="Genomic_DNA"/>
</dbReference>
<evidence type="ECO:0000256" key="1">
    <source>
        <dbReference type="SAM" id="SignalP"/>
    </source>
</evidence>
<keyword evidence="3" id="KW-1185">Reference proteome</keyword>
<feature type="signal peptide" evidence="1">
    <location>
        <begin position="1"/>
        <end position="15"/>
    </location>
</feature>
<organism evidence="2 3">
    <name type="scientific">Hyaloscypha bicolor E</name>
    <dbReference type="NCBI Taxonomy" id="1095630"/>
    <lineage>
        <taxon>Eukaryota</taxon>
        <taxon>Fungi</taxon>
        <taxon>Dikarya</taxon>
        <taxon>Ascomycota</taxon>
        <taxon>Pezizomycotina</taxon>
        <taxon>Leotiomycetes</taxon>
        <taxon>Helotiales</taxon>
        <taxon>Hyaloscyphaceae</taxon>
        <taxon>Hyaloscypha</taxon>
        <taxon>Hyaloscypha bicolor</taxon>
    </lineage>
</organism>
<sequence>MKLVFSFAVVLLASAANTFTCPRGSTGECCLSPVDIQTVCVDATFTDPSASIPDYQCSSKSMIARTPRCCVKNNGDFYCREFV</sequence>
<protein>
    <recommendedName>
        <fullName evidence="4">Hydrophobin 2</fullName>
    </recommendedName>
</protein>
<keyword evidence="1" id="KW-0732">Signal</keyword>
<evidence type="ECO:0000313" key="3">
    <source>
        <dbReference type="Proteomes" id="UP000235371"/>
    </source>
</evidence>
<dbReference type="RefSeq" id="XP_024741603.1">
    <property type="nucleotide sequence ID" value="XM_024871024.1"/>
</dbReference>
<reference evidence="2 3" key="1">
    <citation type="submission" date="2016-04" db="EMBL/GenBank/DDBJ databases">
        <title>A degradative enzymes factory behind the ericoid mycorrhizal symbiosis.</title>
        <authorList>
            <consortium name="DOE Joint Genome Institute"/>
            <person name="Martino E."/>
            <person name="Morin E."/>
            <person name="Grelet G."/>
            <person name="Kuo A."/>
            <person name="Kohler A."/>
            <person name="Daghino S."/>
            <person name="Barry K."/>
            <person name="Choi C."/>
            <person name="Cichocki N."/>
            <person name="Clum A."/>
            <person name="Copeland A."/>
            <person name="Hainaut M."/>
            <person name="Haridas S."/>
            <person name="Labutti K."/>
            <person name="Lindquist E."/>
            <person name="Lipzen A."/>
            <person name="Khouja H.-R."/>
            <person name="Murat C."/>
            <person name="Ohm R."/>
            <person name="Olson A."/>
            <person name="Spatafora J."/>
            <person name="Veneault-Fourrey C."/>
            <person name="Henrissat B."/>
            <person name="Grigoriev I."/>
            <person name="Martin F."/>
            <person name="Perotto S."/>
        </authorList>
    </citation>
    <scope>NUCLEOTIDE SEQUENCE [LARGE SCALE GENOMIC DNA]</scope>
    <source>
        <strain evidence="2 3">E</strain>
    </source>
</reference>
<dbReference type="Proteomes" id="UP000235371">
    <property type="component" value="Unassembled WGS sequence"/>
</dbReference>
<proteinExistence type="predicted"/>
<gene>
    <name evidence="2" type="ORF">K444DRAFT_204303</name>
</gene>
<evidence type="ECO:0000313" key="2">
    <source>
        <dbReference type="EMBL" id="PMD64699.1"/>
    </source>
</evidence>
<evidence type="ECO:0008006" key="4">
    <source>
        <dbReference type="Google" id="ProtNLM"/>
    </source>
</evidence>
<name>A0A2J6TNW2_9HELO</name>
<feature type="chain" id="PRO_5014402881" description="Hydrophobin 2" evidence="1">
    <location>
        <begin position="16"/>
        <end position="83"/>
    </location>
</feature>
<dbReference type="AlphaFoldDB" id="A0A2J6TNW2"/>